<evidence type="ECO:0000256" key="1">
    <source>
        <dbReference type="SAM" id="Coils"/>
    </source>
</evidence>
<sequence length="384" mass="44918">MILSLTLRIYVKFLLELLKMLNIIDLPDIVLETVLSNLTYDEISRYRIVCKQFDRICKKLLNRGFNLMEKYHARCLRIVKSQLPRRESERRSHPLARHCDILTAIETRISMLSMTFIKYVDLNLCCFIPGKVIDEIFRVLRLIRDANNPPRAHEILQELRDISSMAMEHFDEKILPDLKHSICTSVVSNVGSYELPGGSLMISHHTASSNNTTLSHSYSTEKLNQTFKKIYSRTKRNKISVTFVKFEITKMKLRMRKQMIQMRVQNLKLQKQAKKIHDQDTQLAEMRKHLEEWEQKMGDLTAELSRAREETQKPDSIDTCKRKHIDIINQRDSDSLQTKELEAKKRKLIVERKPSNDAKDVKFKKFISDLLAGNTVEGYPSTSH</sequence>
<dbReference type="PANTHER" id="PTHR13252">
    <property type="entry name" value="F-BOX ONLY PROTEIN 28"/>
    <property type="match status" value="1"/>
</dbReference>
<dbReference type="Proteomes" id="UP001607302">
    <property type="component" value="Unassembled WGS sequence"/>
</dbReference>
<accession>A0ABD2B324</accession>
<dbReference type="Pfam" id="PF00646">
    <property type="entry name" value="F-box"/>
    <property type="match status" value="1"/>
</dbReference>
<keyword evidence="1" id="KW-0175">Coiled coil</keyword>
<organism evidence="3 4">
    <name type="scientific">Vespula squamosa</name>
    <name type="common">Southern yellow jacket</name>
    <name type="synonym">Wasp</name>
    <dbReference type="NCBI Taxonomy" id="30214"/>
    <lineage>
        <taxon>Eukaryota</taxon>
        <taxon>Metazoa</taxon>
        <taxon>Ecdysozoa</taxon>
        <taxon>Arthropoda</taxon>
        <taxon>Hexapoda</taxon>
        <taxon>Insecta</taxon>
        <taxon>Pterygota</taxon>
        <taxon>Neoptera</taxon>
        <taxon>Endopterygota</taxon>
        <taxon>Hymenoptera</taxon>
        <taxon>Apocrita</taxon>
        <taxon>Aculeata</taxon>
        <taxon>Vespoidea</taxon>
        <taxon>Vespidae</taxon>
        <taxon>Vespinae</taxon>
        <taxon>Vespula</taxon>
    </lineage>
</organism>
<name>A0ABD2B324_VESSQ</name>
<dbReference type="SUPFAM" id="SSF81383">
    <property type="entry name" value="F-box domain"/>
    <property type="match status" value="1"/>
</dbReference>
<feature type="coiled-coil region" evidence="1">
    <location>
        <begin position="276"/>
        <end position="310"/>
    </location>
</feature>
<keyword evidence="4" id="KW-1185">Reference proteome</keyword>
<proteinExistence type="predicted"/>
<dbReference type="PANTHER" id="PTHR13252:SF9">
    <property type="entry name" value="F-BOX ONLY PROTEIN 28"/>
    <property type="match status" value="1"/>
</dbReference>
<feature type="domain" description="F-box" evidence="2">
    <location>
        <begin position="20"/>
        <end position="68"/>
    </location>
</feature>
<protein>
    <submittedName>
        <fullName evidence="3">F-box only protein 28 isoform X2</fullName>
    </submittedName>
</protein>
<dbReference type="CDD" id="cd22100">
    <property type="entry name" value="F-box_FBXO28"/>
    <property type="match status" value="1"/>
</dbReference>
<dbReference type="EMBL" id="JAUDFV010000133">
    <property type="protein sequence ID" value="KAL2727137.1"/>
    <property type="molecule type" value="Genomic_DNA"/>
</dbReference>
<dbReference type="PROSITE" id="PS50181">
    <property type="entry name" value="FBOX"/>
    <property type="match status" value="1"/>
</dbReference>
<reference evidence="3 4" key="1">
    <citation type="journal article" date="2024" name="Ann. Entomol. Soc. Am.">
        <title>Genomic analyses of the southern and eastern yellowjacket wasps (Hymenoptera: Vespidae) reveal evolutionary signatures of social life.</title>
        <authorList>
            <person name="Catto M.A."/>
            <person name="Caine P.B."/>
            <person name="Orr S.E."/>
            <person name="Hunt B.G."/>
            <person name="Goodisman M.A.D."/>
        </authorList>
    </citation>
    <scope>NUCLEOTIDE SEQUENCE [LARGE SCALE GENOMIC DNA]</scope>
    <source>
        <strain evidence="3">233</strain>
        <tissue evidence="3">Head and thorax</tissue>
    </source>
</reference>
<evidence type="ECO:0000313" key="4">
    <source>
        <dbReference type="Proteomes" id="UP001607302"/>
    </source>
</evidence>
<dbReference type="AlphaFoldDB" id="A0ABD2B324"/>
<dbReference type="InterPro" id="IPR036047">
    <property type="entry name" value="F-box-like_dom_sf"/>
</dbReference>
<dbReference type="InterPro" id="IPR001810">
    <property type="entry name" value="F-box_dom"/>
</dbReference>
<comment type="caution">
    <text evidence="3">The sequence shown here is derived from an EMBL/GenBank/DDBJ whole genome shotgun (WGS) entry which is preliminary data.</text>
</comment>
<dbReference type="InterPro" id="IPR039719">
    <property type="entry name" value="FBXO28"/>
</dbReference>
<gene>
    <name evidence="3" type="ORF">V1478_007415</name>
</gene>
<evidence type="ECO:0000313" key="3">
    <source>
        <dbReference type="EMBL" id="KAL2727137.1"/>
    </source>
</evidence>
<evidence type="ECO:0000259" key="2">
    <source>
        <dbReference type="PROSITE" id="PS50181"/>
    </source>
</evidence>